<keyword evidence="14" id="KW-0464">Manganese</keyword>
<dbReference type="FunFam" id="3.90.870.10:FF:000001">
    <property type="entry name" value="Riboflavin biosynthesis protein RibBA"/>
    <property type="match status" value="1"/>
</dbReference>
<gene>
    <name evidence="19" type="ORF">LCGC14_1450530</name>
</gene>
<evidence type="ECO:0000256" key="4">
    <source>
        <dbReference type="ARBA" id="ARBA00004853"/>
    </source>
</evidence>
<dbReference type="GO" id="GO:0009231">
    <property type="term" value="P:riboflavin biosynthetic process"/>
    <property type="evidence" value="ECO:0007669"/>
    <property type="project" value="UniProtKB-UniPathway"/>
</dbReference>
<dbReference type="HAMAP" id="MF_00179">
    <property type="entry name" value="RibA"/>
    <property type="match status" value="1"/>
</dbReference>
<keyword evidence="16" id="KW-0511">Multifunctional enzyme</keyword>
<dbReference type="FunFam" id="3.40.50.10990:FF:000001">
    <property type="entry name" value="Riboflavin biosynthesis protein RibBA"/>
    <property type="match status" value="1"/>
</dbReference>
<evidence type="ECO:0000256" key="7">
    <source>
        <dbReference type="ARBA" id="ARBA00022619"/>
    </source>
</evidence>
<evidence type="ECO:0000256" key="17">
    <source>
        <dbReference type="ARBA" id="ARBA00049295"/>
    </source>
</evidence>
<dbReference type="GO" id="GO:0046872">
    <property type="term" value="F:metal ion binding"/>
    <property type="evidence" value="ECO:0007669"/>
    <property type="project" value="UniProtKB-KW"/>
</dbReference>
<comment type="cofactor">
    <cofactor evidence="2">
        <name>Mg(2+)</name>
        <dbReference type="ChEBI" id="CHEBI:18420"/>
    </cofactor>
</comment>
<evidence type="ECO:0000256" key="3">
    <source>
        <dbReference type="ARBA" id="ARBA00001947"/>
    </source>
</evidence>
<evidence type="ECO:0000256" key="14">
    <source>
        <dbReference type="ARBA" id="ARBA00023211"/>
    </source>
</evidence>
<evidence type="ECO:0000256" key="12">
    <source>
        <dbReference type="ARBA" id="ARBA00022842"/>
    </source>
</evidence>
<dbReference type="PIRSF" id="PIRSF001259">
    <property type="entry name" value="RibA"/>
    <property type="match status" value="1"/>
</dbReference>
<dbReference type="GO" id="GO:0003935">
    <property type="term" value="F:GTP cyclohydrolase II activity"/>
    <property type="evidence" value="ECO:0007669"/>
    <property type="project" value="UniProtKB-EC"/>
</dbReference>
<dbReference type="NCBIfam" id="NF001591">
    <property type="entry name" value="PRK00393.1"/>
    <property type="match status" value="1"/>
</dbReference>
<accession>A0A0F9LYM9</accession>
<evidence type="ECO:0000259" key="18">
    <source>
        <dbReference type="Pfam" id="PF00925"/>
    </source>
</evidence>
<dbReference type="Gene3D" id="3.90.870.10">
    <property type="entry name" value="DHBP synthase"/>
    <property type="match status" value="1"/>
</dbReference>
<dbReference type="EMBL" id="LAZR01009986">
    <property type="protein sequence ID" value="KKM69470.1"/>
    <property type="molecule type" value="Genomic_DNA"/>
</dbReference>
<dbReference type="GO" id="GO:0008686">
    <property type="term" value="F:3,4-dihydroxy-2-butanone-4-phosphate synthase activity"/>
    <property type="evidence" value="ECO:0007669"/>
    <property type="project" value="InterPro"/>
</dbReference>
<dbReference type="EC" id="3.5.4.25" evidence="6"/>
<name>A0A0F9LYM9_9ZZZZ</name>
<keyword evidence="10" id="KW-0378">Hydrolase</keyword>
<dbReference type="InterPro" id="IPR016299">
    <property type="entry name" value="Riboflavin_synth_RibBA"/>
</dbReference>
<dbReference type="SUPFAM" id="SSF55821">
    <property type="entry name" value="YrdC/RibB"/>
    <property type="match status" value="1"/>
</dbReference>
<evidence type="ECO:0000256" key="6">
    <source>
        <dbReference type="ARBA" id="ARBA00012762"/>
    </source>
</evidence>
<feature type="domain" description="GTP cyclohydrolase II" evidence="18">
    <location>
        <begin position="210"/>
        <end position="375"/>
    </location>
</feature>
<evidence type="ECO:0000256" key="5">
    <source>
        <dbReference type="ARBA" id="ARBA00005520"/>
    </source>
</evidence>
<dbReference type="Gene3D" id="3.40.50.10990">
    <property type="entry name" value="GTP cyclohydrolase II"/>
    <property type="match status" value="1"/>
</dbReference>
<keyword evidence="8" id="KW-0479">Metal-binding</keyword>
<dbReference type="InterPro" id="IPR000926">
    <property type="entry name" value="RibA"/>
</dbReference>
<dbReference type="HAMAP" id="MF_01283">
    <property type="entry name" value="RibBA"/>
    <property type="match status" value="1"/>
</dbReference>
<comment type="caution">
    <text evidence="19">The sequence shown here is derived from an EMBL/GenBank/DDBJ whole genome shotgun (WGS) entry which is preliminary data.</text>
</comment>
<dbReference type="NCBIfam" id="TIGR00506">
    <property type="entry name" value="ribB"/>
    <property type="match status" value="1"/>
</dbReference>
<evidence type="ECO:0000256" key="2">
    <source>
        <dbReference type="ARBA" id="ARBA00001946"/>
    </source>
</evidence>
<evidence type="ECO:0000256" key="10">
    <source>
        <dbReference type="ARBA" id="ARBA00022801"/>
    </source>
</evidence>
<dbReference type="NCBIfam" id="NF006803">
    <property type="entry name" value="PRK09311.1"/>
    <property type="match status" value="1"/>
</dbReference>
<dbReference type="PANTHER" id="PTHR21327:SF18">
    <property type="entry name" value="3,4-DIHYDROXY-2-BUTANONE 4-PHOSPHATE SYNTHASE"/>
    <property type="match status" value="1"/>
</dbReference>
<evidence type="ECO:0000256" key="13">
    <source>
        <dbReference type="ARBA" id="ARBA00023134"/>
    </source>
</evidence>
<evidence type="ECO:0000256" key="16">
    <source>
        <dbReference type="ARBA" id="ARBA00023268"/>
    </source>
</evidence>
<dbReference type="UniPathway" id="UPA00275">
    <property type="reaction ID" value="UER00400"/>
</dbReference>
<dbReference type="GO" id="GO:0005525">
    <property type="term" value="F:GTP binding"/>
    <property type="evidence" value="ECO:0007669"/>
    <property type="project" value="UniProtKB-KW"/>
</dbReference>
<comment type="cofactor">
    <cofactor evidence="1">
        <name>Mn(2+)</name>
        <dbReference type="ChEBI" id="CHEBI:29035"/>
    </cofactor>
</comment>
<dbReference type="NCBIfam" id="TIGR00505">
    <property type="entry name" value="ribA"/>
    <property type="match status" value="1"/>
</dbReference>
<dbReference type="InterPro" id="IPR000422">
    <property type="entry name" value="DHBP_synthase_RibB"/>
</dbReference>
<keyword evidence="12" id="KW-0460">Magnesium</keyword>
<organism evidence="19">
    <name type="scientific">marine sediment metagenome</name>
    <dbReference type="NCBI Taxonomy" id="412755"/>
    <lineage>
        <taxon>unclassified sequences</taxon>
        <taxon>metagenomes</taxon>
        <taxon>ecological metagenomes</taxon>
    </lineage>
</organism>
<evidence type="ECO:0000256" key="8">
    <source>
        <dbReference type="ARBA" id="ARBA00022723"/>
    </source>
</evidence>
<comment type="cofactor">
    <cofactor evidence="3">
        <name>Zn(2+)</name>
        <dbReference type="ChEBI" id="CHEBI:29105"/>
    </cofactor>
</comment>
<comment type="catalytic activity">
    <reaction evidence="17">
        <text>GTP + 4 H2O = 2,5-diamino-6-hydroxy-4-(5-phosphoribosylamino)-pyrimidine + formate + 2 phosphate + 3 H(+)</text>
        <dbReference type="Rhea" id="RHEA:23704"/>
        <dbReference type="ChEBI" id="CHEBI:15377"/>
        <dbReference type="ChEBI" id="CHEBI:15378"/>
        <dbReference type="ChEBI" id="CHEBI:15740"/>
        <dbReference type="ChEBI" id="CHEBI:37565"/>
        <dbReference type="ChEBI" id="CHEBI:43474"/>
        <dbReference type="ChEBI" id="CHEBI:58614"/>
        <dbReference type="EC" id="3.5.4.25"/>
    </reaction>
</comment>
<dbReference type="Pfam" id="PF00925">
    <property type="entry name" value="GTP_cyclohydro2"/>
    <property type="match status" value="1"/>
</dbReference>
<dbReference type="CDD" id="cd00641">
    <property type="entry name" value="GTP_cyclohydro2"/>
    <property type="match status" value="1"/>
</dbReference>
<sequence length="402" mass="43978">MKYKFDPIDEAIEDMRQGRMIILVDDEDRENEGDLCMAAEMATPEAINFMATHGRGLICLSMTSEKVAALNLPMMAENNTSTFGTAFTVSIEASKGVTTGISAADRATTIRAAVNPDALPSDLSRPGHVFPLKARPGGVLQRAGQTEGSVDLARLAGLDPSGVICEIMNADGTMARVPELMKFAKEHGLKIVTVKDLITYRMRTEHMVSRAAEVTLPTDFGDFHAIAYTNEVDPLVHVALVKGNIEKDKPVLVRVHSECLTGDVFASMRCDCGEQLHSAMKLIEKEGSGVILYMRQEGRGIGLVNKLKAYELQDQGLDTVEANKELGFKADLRDYGIGAQILVDLGVKDMRIITNNPKKIIGLEGYALKVVERVPLEVSPHEKNIAYLKTKKKKMGHILKKV</sequence>
<comment type="pathway">
    <text evidence="4">Cofactor biosynthesis; riboflavin biosynthesis; 5-amino-6-(D-ribitylamino)uracil from GTP: step 1/4.</text>
</comment>
<keyword evidence="11" id="KW-0862">Zinc</keyword>
<dbReference type="InterPro" id="IPR036144">
    <property type="entry name" value="RibA-like_sf"/>
</dbReference>
<evidence type="ECO:0000256" key="9">
    <source>
        <dbReference type="ARBA" id="ARBA00022741"/>
    </source>
</evidence>
<dbReference type="AlphaFoldDB" id="A0A0F9LYM9"/>
<dbReference type="GO" id="GO:0005829">
    <property type="term" value="C:cytosol"/>
    <property type="evidence" value="ECO:0007669"/>
    <property type="project" value="TreeGrafter"/>
</dbReference>
<keyword evidence="7" id="KW-0686">Riboflavin biosynthesis</keyword>
<dbReference type="SUPFAM" id="SSF142695">
    <property type="entry name" value="RibA-like"/>
    <property type="match status" value="1"/>
</dbReference>
<dbReference type="InterPro" id="IPR017945">
    <property type="entry name" value="DHBP_synth_RibB-like_a/b_dom"/>
</dbReference>
<dbReference type="PANTHER" id="PTHR21327">
    <property type="entry name" value="GTP CYCLOHYDROLASE II-RELATED"/>
    <property type="match status" value="1"/>
</dbReference>
<evidence type="ECO:0000256" key="1">
    <source>
        <dbReference type="ARBA" id="ARBA00001936"/>
    </source>
</evidence>
<keyword evidence="9" id="KW-0547">Nucleotide-binding</keyword>
<keyword evidence="13" id="KW-0342">GTP-binding</keyword>
<evidence type="ECO:0000313" key="19">
    <source>
        <dbReference type="EMBL" id="KKM69470.1"/>
    </source>
</evidence>
<dbReference type="HAMAP" id="MF_00180">
    <property type="entry name" value="RibB"/>
    <property type="match status" value="1"/>
</dbReference>
<proteinExistence type="inferred from homology"/>
<protein>
    <recommendedName>
        <fullName evidence="6">GTP cyclohydrolase II</fullName>
        <ecNumber evidence="6">3.5.4.25</ecNumber>
    </recommendedName>
</protein>
<keyword evidence="15" id="KW-0456">Lyase</keyword>
<comment type="similarity">
    <text evidence="5">In the N-terminal section; belongs to the DHBP synthase family.</text>
</comment>
<evidence type="ECO:0000256" key="11">
    <source>
        <dbReference type="ARBA" id="ARBA00022833"/>
    </source>
</evidence>
<dbReference type="InterPro" id="IPR032677">
    <property type="entry name" value="GTP_cyclohydro_II"/>
</dbReference>
<reference evidence="19" key="1">
    <citation type="journal article" date="2015" name="Nature">
        <title>Complex archaea that bridge the gap between prokaryotes and eukaryotes.</title>
        <authorList>
            <person name="Spang A."/>
            <person name="Saw J.H."/>
            <person name="Jorgensen S.L."/>
            <person name="Zaremba-Niedzwiedzka K."/>
            <person name="Martijn J."/>
            <person name="Lind A.E."/>
            <person name="van Eijk R."/>
            <person name="Schleper C."/>
            <person name="Guy L."/>
            <person name="Ettema T.J."/>
        </authorList>
    </citation>
    <scope>NUCLEOTIDE SEQUENCE</scope>
</reference>
<evidence type="ECO:0000256" key="15">
    <source>
        <dbReference type="ARBA" id="ARBA00023239"/>
    </source>
</evidence>
<dbReference type="Pfam" id="PF00926">
    <property type="entry name" value="DHBP_synthase"/>
    <property type="match status" value="1"/>
</dbReference>